<evidence type="ECO:0000256" key="1">
    <source>
        <dbReference type="ARBA" id="ARBA00023033"/>
    </source>
</evidence>
<sequence>MNHYLLRPHLTFIQDLKEPYPLGMRFGLLQTKLGIYTLIRKYKVIPAEETPKRLNFLPSTLVTSTDQPIQLIIQPRND</sequence>
<evidence type="ECO:0000313" key="2">
    <source>
        <dbReference type="EMBL" id="KAK9508016.1"/>
    </source>
</evidence>
<comment type="caution">
    <text evidence="2">The sequence shown here is derived from an EMBL/GenBank/DDBJ whole genome shotgun (WGS) entry which is preliminary data.</text>
</comment>
<reference evidence="2 3" key="1">
    <citation type="submission" date="2022-12" db="EMBL/GenBank/DDBJ databases">
        <title>Chromosome-level genome assembly of true bugs.</title>
        <authorList>
            <person name="Ma L."/>
            <person name="Li H."/>
        </authorList>
    </citation>
    <scope>NUCLEOTIDE SEQUENCE [LARGE SCALE GENOMIC DNA]</scope>
    <source>
        <strain evidence="2">Lab_2022b</strain>
    </source>
</reference>
<proteinExistence type="predicted"/>
<name>A0AAW1DBC9_9HEMI</name>
<dbReference type="EMBL" id="JAPXFL010000004">
    <property type="protein sequence ID" value="KAK9508016.1"/>
    <property type="molecule type" value="Genomic_DNA"/>
</dbReference>
<dbReference type="InterPro" id="IPR036396">
    <property type="entry name" value="Cyt_P450_sf"/>
</dbReference>
<dbReference type="GO" id="GO:0005506">
    <property type="term" value="F:iron ion binding"/>
    <property type="evidence" value="ECO:0007669"/>
    <property type="project" value="InterPro"/>
</dbReference>
<dbReference type="SUPFAM" id="SSF48264">
    <property type="entry name" value="Cytochrome P450"/>
    <property type="match status" value="1"/>
</dbReference>
<accession>A0AAW1DBC9</accession>
<protein>
    <recommendedName>
        <fullName evidence="4">Cytochrome P450</fullName>
    </recommendedName>
</protein>
<dbReference type="AlphaFoldDB" id="A0AAW1DBC9"/>
<evidence type="ECO:0000313" key="3">
    <source>
        <dbReference type="Proteomes" id="UP001461498"/>
    </source>
</evidence>
<organism evidence="2 3">
    <name type="scientific">Rhynocoris fuscipes</name>
    <dbReference type="NCBI Taxonomy" id="488301"/>
    <lineage>
        <taxon>Eukaryota</taxon>
        <taxon>Metazoa</taxon>
        <taxon>Ecdysozoa</taxon>
        <taxon>Arthropoda</taxon>
        <taxon>Hexapoda</taxon>
        <taxon>Insecta</taxon>
        <taxon>Pterygota</taxon>
        <taxon>Neoptera</taxon>
        <taxon>Paraneoptera</taxon>
        <taxon>Hemiptera</taxon>
        <taxon>Heteroptera</taxon>
        <taxon>Panheteroptera</taxon>
        <taxon>Cimicomorpha</taxon>
        <taxon>Reduviidae</taxon>
        <taxon>Harpactorinae</taxon>
        <taxon>Harpactorini</taxon>
        <taxon>Rhynocoris</taxon>
    </lineage>
</organism>
<keyword evidence="1" id="KW-0503">Monooxygenase</keyword>
<dbReference type="GO" id="GO:0016705">
    <property type="term" value="F:oxidoreductase activity, acting on paired donors, with incorporation or reduction of molecular oxygen"/>
    <property type="evidence" value="ECO:0007669"/>
    <property type="project" value="InterPro"/>
</dbReference>
<dbReference type="Proteomes" id="UP001461498">
    <property type="component" value="Unassembled WGS sequence"/>
</dbReference>
<dbReference type="GO" id="GO:0020037">
    <property type="term" value="F:heme binding"/>
    <property type="evidence" value="ECO:0007669"/>
    <property type="project" value="InterPro"/>
</dbReference>
<evidence type="ECO:0008006" key="4">
    <source>
        <dbReference type="Google" id="ProtNLM"/>
    </source>
</evidence>
<keyword evidence="3" id="KW-1185">Reference proteome</keyword>
<gene>
    <name evidence="2" type="ORF">O3M35_007767</name>
</gene>
<dbReference type="GO" id="GO:0004497">
    <property type="term" value="F:monooxygenase activity"/>
    <property type="evidence" value="ECO:0007669"/>
    <property type="project" value="UniProtKB-KW"/>
</dbReference>
<keyword evidence="1" id="KW-0560">Oxidoreductase</keyword>